<dbReference type="Gene3D" id="3.30.160.100">
    <property type="entry name" value="Ribosome hibernation promotion factor-like"/>
    <property type="match status" value="1"/>
</dbReference>
<dbReference type="Proteomes" id="UP000192505">
    <property type="component" value="Unassembled WGS sequence"/>
</dbReference>
<evidence type="ECO:0000313" key="1">
    <source>
        <dbReference type="EMBL" id="OQW87438.1"/>
    </source>
</evidence>
<proteinExistence type="predicted"/>
<comment type="caution">
    <text evidence="1">The sequence shown here is derived from an EMBL/GenBank/DDBJ whole genome shotgun (WGS) entry which is preliminary data.</text>
</comment>
<dbReference type="AlphaFoldDB" id="A0A1W9KSX1"/>
<reference evidence="1 2" key="1">
    <citation type="submission" date="2017-01" db="EMBL/GenBank/DDBJ databases">
        <title>Novel large sulfur bacteria in the metagenomes of groundwater-fed chemosynthetic microbial mats in the Lake Huron basin.</title>
        <authorList>
            <person name="Sharrar A.M."/>
            <person name="Flood B.E."/>
            <person name="Bailey J.V."/>
            <person name="Jones D.S."/>
            <person name="Biddanda B."/>
            <person name="Ruberg S.A."/>
            <person name="Marcus D.N."/>
            <person name="Dick G.J."/>
        </authorList>
    </citation>
    <scope>NUCLEOTIDE SEQUENCE [LARGE SCALE GENOMIC DNA]</scope>
    <source>
        <strain evidence="1">A7</strain>
    </source>
</reference>
<evidence type="ECO:0000313" key="2">
    <source>
        <dbReference type="Proteomes" id="UP000192505"/>
    </source>
</evidence>
<dbReference type="InterPro" id="IPR036567">
    <property type="entry name" value="RHF-like"/>
</dbReference>
<dbReference type="SUPFAM" id="SSF69754">
    <property type="entry name" value="Ribosome binding protein Y (YfiA homologue)"/>
    <property type="match status" value="1"/>
</dbReference>
<protein>
    <recommendedName>
        <fullName evidence="3">HPF/RaiA family ribosome-associated protein</fullName>
    </recommendedName>
</protein>
<sequence>MQIIFESRNAEGHQLRDLSVERVRFALRRLSAWVPHARVQFTDVNGPRGGVDKRCQVELKTDTAGTVVITSLAHDWRTALDRSLTRATRVLTRSLQRSQKPVRGRTARLAFDS</sequence>
<accession>A0A1W9KSX1</accession>
<name>A0A1W9KSX1_9BURK</name>
<organism evidence="1 2">
    <name type="scientific">Rhodoferax ferrireducens</name>
    <dbReference type="NCBI Taxonomy" id="192843"/>
    <lineage>
        <taxon>Bacteria</taxon>
        <taxon>Pseudomonadati</taxon>
        <taxon>Pseudomonadota</taxon>
        <taxon>Betaproteobacteria</taxon>
        <taxon>Burkholderiales</taxon>
        <taxon>Comamonadaceae</taxon>
        <taxon>Rhodoferax</taxon>
    </lineage>
</organism>
<dbReference type="EMBL" id="MTEI01000008">
    <property type="protein sequence ID" value="OQW87438.1"/>
    <property type="molecule type" value="Genomic_DNA"/>
</dbReference>
<evidence type="ECO:0008006" key="3">
    <source>
        <dbReference type="Google" id="ProtNLM"/>
    </source>
</evidence>
<gene>
    <name evidence="1" type="ORF">BWK72_12915</name>
</gene>